<evidence type="ECO:0000313" key="2">
    <source>
        <dbReference type="Proteomes" id="UP001162483"/>
    </source>
</evidence>
<protein>
    <submittedName>
        <fullName evidence="1">Uncharacterized protein</fullName>
    </submittedName>
</protein>
<gene>
    <name evidence="1" type="ORF">SPARVUS_LOCUS10790013</name>
</gene>
<keyword evidence="2" id="KW-1185">Reference proteome</keyword>
<organism evidence="1 2">
    <name type="scientific">Staurois parvus</name>
    <dbReference type="NCBI Taxonomy" id="386267"/>
    <lineage>
        <taxon>Eukaryota</taxon>
        <taxon>Metazoa</taxon>
        <taxon>Chordata</taxon>
        <taxon>Craniata</taxon>
        <taxon>Vertebrata</taxon>
        <taxon>Euteleostomi</taxon>
        <taxon>Amphibia</taxon>
        <taxon>Batrachia</taxon>
        <taxon>Anura</taxon>
        <taxon>Neobatrachia</taxon>
        <taxon>Ranoidea</taxon>
        <taxon>Ranidae</taxon>
        <taxon>Staurois</taxon>
    </lineage>
</organism>
<reference evidence="1" key="1">
    <citation type="submission" date="2023-05" db="EMBL/GenBank/DDBJ databases">
        <authorList>
            <person name="Stuckert A."/>
        </authorList>
    </citation>
    <scope>NUCLEOTIDE SEQUENCE</scope>
</reference>
<dbReference type="Proteomes" id="UP001162483">
    <property type="component" value="Unassembled WGS sequence"/>
</dbReference>
<dbReference type="EMBL" id="CATNWA010015981">
    <property type="protein sequence ID" value="CAI9588683.1"/>
    <property type="molecule type" value="Genomic_DNA"/>
</dbReference>
<evidence type="ECO:0000313" key="1">
    <source>
        <dbReference type="EMBL" id="CAI9588683.1"/>
    </source>
</evidence>
<feature type="non-terminal residue" evidence="1">
    <location>
        <position position="90"/>
    </location>
</feature>
<comment type="caution">
    <text evidence="1">The sequence shown here is derived from an EMBL/GenBank/DDBJ whole genome shotgun (WGS) entry which is preliminary data.</text>
</comment>
<sequence>MKTSIVYNCHVTCCDWSQQVTWYQQRGWYSDLSSARVRGTWPVPSDDRCFTVSGGHSGHRIAVLRAINGHPTLQCHCPAVYIQRPVGKWL</sequence>
<name>A0ABN9EVV9_9NEOB</name>
<accession>A0ABN9EVV9</accession>
<proteinExistence type="predicted"/>